<keyword evidence="1" id="KW-1133">Transmembrane helix</keyword>
<accession>A0A9D8K9J4</accession>
<keyword evidence="1" id="KW-0812">Transmembrane</keyword>
<feature type="domain" description="Type 4 fimbrial biogenesis protein PilX N-terminal" evidence="2">
    <location>
        <begin position="13"/>
        <end position="62"/>
    </location>
</feature>
<evidence type="ECO:0000256" key="1">
    <source>
        <dbReference type="SAM" id="Phobius"/>
    </source>
</evidence>
<evidence type="ECO:0000313" key="3">
    <source>
        <dbReference type="EMBL" id="MBN1571825.1"/>
    </source>
</evidence>
<evidence type="ECO:0000259" key="2">
    <source>
        <dbReference type="Pfam" id="PF14341"/>
    </source>
</evidence>
<gene>
    <name evidence="3" type="ORF">JW984_01375</name>
</gene>
<dbReference type="InterPro" id="IPR025746">
    <property type="entry name" value="PilX_N_dom"/>
</dbReference>
<name>A0A9D8K9J4_9DELT</name>
<keyword evidence="1" id="KW-0472">Membrane</keyword>
<reference evidence="3" key="1">
    <citation type="journal article" date="2021" name="Environ. Microbiol.">
        <title>Genomic characterization of three novel Desulfobacterota classes expand the metabolic and phylogenetic diversity of the phylum.</title>
        <authorList>
            <person name="Murphy C.L."/>
            <person name="Biggerstaff J."/>
            <person name="Eichhorn A."/>
            <person name="Ewing E."/>
            <person name="Shahan R."/>
            <person name="Soriano D."/>
            <person name="Stewart S."/>
            <person name="VanMol K."/>
            <person name="Walker R."/>
            <person name="Walters P."/>
            <person name="Elshahed M.S."/>
            <person name="Youssef N.H."/>
        </authorList>
    </citation>
    <scope>NUCLEOTIDE SEQUENCE</scope>
    <source>
        <strain evidence="3">Zod_Metabat.24</strain>
    </source>
</reference>
<evidence type="ECO:0000313" key="4">
    <source>
        <dbReference type="Proteomes" id="UP000809273"/>
    </source>
</evidence>
<dbReference type="EMBL" id="JAFGIX010000007">
    <property type="protein sequence ID" value="MBN1571825.1"/>
    <property type="molecule type" value="Genomic_DNA"/>
</dbReference>
<dbReference type="Proteomes" id="UP000809273">
    <property type="component" value="Unassembled WGS sequence"/>
</dbReference>
<sequence>MKRLLNKIKGDESGLTLIVVMMFLFLLTILGMTMYFMSSTDLNISRNVFRGARSFYAAEAGVSEAIARLNLSASDPKYDAAMYDSAPFDINWSYDLSTAPQFKGKLDNGDSYEVNIKHKTIDDDDDPTTPDVVVTYDKGYFPSITYPAAGEGYAVEVITSKGRSSDGETVVVLEISKIPMDIKVEGAITANSEVNVIGNFCADGRDHDMEGNLGGAGNDTAGVRTTSGNSITLQGSADVYGTPPTDNTLDPNTYPNSPEEVLGLTGASASDYLDPANCDYYGPYDGSIGMNNGDPLTGITYITGDYPGPKENGSGILIIHNPNFNPCKYEASTSVDNTHPCWDTAWENPADPHYYLGANPYHSDSTVQPAKLGNYTSNATFKGLIIADLVDKIAGTPVIIGAMVSLSSIDIQKYGTGNADVLYSSEALNNFASMGFSKKISWHKE</sequence>
<protein>
    <submittedName>
        <fullName evidence="3">Pilus assembly PilX N-terminal domain-containing protein</fullName>
    </submittedName>
</protein>
<organism evidence="3 4">
    <name type="scientific">Candidatus Zymogenus saltonus</name>
    <dbReference type="NCBI Taxonomy" id="2844893"/>
    <lineage>
        <taxon>Bacteria</taxon>
        <taxon>Deltaproteobacteria</taxon>
        <taxon>Candidatus Zymogenia</taxon>
        <taxon>Candidatus Zymogeniales</taxon>
        <taxon>Candidatus Zymogenaceae</taxon>
        <taxon>Candidatus Zymogenus</taxon>
    </lineage>
</organism>
<feature type="transmembrane region" description="Helical" evidence="1">
    <location>
        <begin position="12"/>
        <end position="37"/>
    </location>
</feature>
<dbReference type="Pfam" id="PF14341">
    <property type="entry name" value="PilX_N"/>
    <property type="match status" value="1"/>
</dbReference>
<dbReference type="AlphaFoldDB" id="A0A9D8K9J4"/>
<proteinExistence type="predicted"/>
<reference evidence="3" key="2">
    <citation type="submission" date="2021-01" db="EMBL/GenBank/DDBJ databases">
        <authorList>
            <person name="Hahn C.R."/>
            <person name="Youssef N.H."/>
            <person name="Elshahed M."/>
        </authorList>
    </citation>
    <scope>NUCLEOTIDE SEQUENCE</scope>
    <source>
        <strain evidence="3">Zod_Metabat.24</strain>
    </source>
</reference>
<comment type="caution">
    <text evidence="3">The sequence shown here is derived from an EMBL/GenBank/DDBJ whole genome shotgun (WGS) entry which is preliminary data.</text>
</comment>